<evidence type="ECO:0000256" key="6">
    <source>
        <dbReference type="ARBA" id="ARBA00022619"/>
    </source>
</evidence>
<dbReference type="PANTHER" id="PTHR38011">
    <property type="entry name" value="DIHYDROFOLATE REDUCTASE FAMILY PROTEIN (AFU_ORTHOLOGUE AFUA_8G06820)"/>
    <property type="match status" value="1"/>
</dbReference>
<feature type="domain" description="Bacterial bifunctional deaminase-reductase C-terminal" evidence="14">
    <location>
        <begin position="9"/>
        <end position="168"/>
    </location>
</feature>
<evidence type="ECO:0000256" key="9">
    <source>
        <dbReference type="ARBA" id="ARBA00030073"/>
    </source>
</evidence>
<evidence type="ECO:0000256" key="1">
    <source>
        <dbReference type="ARBA" id="ARBA00003555"/>
    </source>
</evidence>
<dbReference type="Gene3D" id="3.40.430.10">
    <property type="entry name" value="Dihydrofolate Reductase, subunit A"/>
    <property type="match status" value="1"/>
</dbReference>
<evidence type="ECO:0000256" key="3">
    <source>
        <dbReference type="ARBA" id="ARBA00009723"/>
    </source>
</evidence>
<dbReference type="InterPro" id="IPR002734">
    <property type="entry name" value="RibDG_C"/>
</dbReference>
<evidence type="ECO:0000259" key="14">
    <source>
        <dbReference type="Pfam" id="PF01872"/>
    </source>
</evidence>
<keyword evidence="8" id="KW-0560">Oxidoreductase</keyword>
<dbReference type="Pfam" id="PF01872">
    <property type="entry name" value="RibD_C"/>
    <property type="match status" value="1"/>
</dbReference>
<evidence type="ECO:0000256" key="4">
    <source>
        <dbReference type="ARBA" id="ARBA00012851"/>
    </source>
</evidence>
<evidence type="ECO:0000256" key="11">
    <source>
        <dbReference type="ARBA" id="ARBA00047550"/>
    </source>
</evidence>
<dbReference type="InterPro" id="IPR050765">
    <property type="entry name" value="Riboflavin_Biosynth_HTPR"/>
</dbReference>
<reference evidence="15" key="2">
    <citation type="journal article" date="2020" name="Nat. Commun.">
        <title>Large-scale genome sequencing of mycorrhizal fungi provides insights into the early evolution of symbiotic traits.</title>
        <authorList>
            <person name="Miyauchi S."/>
            <person name="Kiss E."/>
            <person name="Kuo A."/>
            <person name="Drula E."/>
            <person name="Kohler A."/>
            <person name="Sanchez-Garcia M."/>
            <person name="Morin E."/>
            <person name="Andreopoulos B."/>
            <person name="Barry K.W."/>
            <person name="Bonito G."/>
            <person name="Buee M."/>
            <person name="Carver A."/>
            <person name="Chen C."/>
            <person name="Cichocki N."/>
            <person name="Clum A."/>
            <person name="Culley D."/>
            <person name="Crous P.W."/>
            <person name="Fauchery L."/>
            <person name="Girlanda M."/>
            <person name="Hayes R.D."/>
            <person name="Keri Z."/>
            <person name="LaButti K."/>
            <person name="Lipzen A."/>
            <person name="Lombard V."/>
            <person name="Magnuson J."/>
            <person name="Maillard F."/>
            <person name="Murat C."/>
            <person name="Nolan M."/>
            <person name="Ohm R.A."/>
            <person name="Pangilinan J."/>
            <person name="Pereira M.F."/>
            <person name="Perotto S."/>
            <person name="Peter M."/>
            <person name="Pfister S."/>
            <person name="Riley R."/>
            <person name="Sitrit Y."/>
            <person name="Stielow J.B."/>
            <person name="Szollosi G."/>
            <person name="Zifcakova L."/>
            <person name="Stursova M."/>
            <person name="Spatafora J.W."/>
            <person name="Tedersoo L."/>
            <person name="Vaario L.M."/>
            <person name="Yamada A."/>
            <person name="Yan M."/>
            <person name="Wang P."/>
            <person name="Xu J."/>
            <person name="Bruns T."/>
            <person name="Baldrian P."/>
            <person name="Vilgalys R."/>
            <person name="Dunand C."/>
            <person name="Henrissat B."/>
            <person name="Grigoriev I.V."/>
            <person name="Hibbett D."/>
            <person name="Nagy L.G."/>
            <person name="Martin F.M."/>
        </authorList>
    </citation>
    <scope>NUCLEOTIDE SEQUENCE</scope>
    <source>
        <strain evidence="15">Prilba</strain>
    </source>
</reference>
<accession>A0A9P5MQV9</accession>
<dbReference type="Proteomes" id="UP000759537">
    <property type="component" value="Unassembled WGS sequence"/>
</dbReference>
<comment type="catalytic activity">
    <reaction evidence="12">
        <text>2,5-diamino-6-(1-D-ribitylamino)pyrimidin-4(3H)-one 5'-phosphate + NADP(+) = 2,5-diamino-6-(1-D-ribosylamino)pyrimidin-4(3H)-one 5'-phosphate + NADPH + H(+)</text>
        <dbReference type="Rhea" id="RHEA:27278"/>
        <dbReference type="ChEBI" id="CHEBI:15378"/>
        <dbReference type="ChEBI" id="CHEBI:57783"/>
        <dbReference type="ChEBI" id="CHEBI:58349"/>
        <dbReference type="ChEBI" id="CHEBI:58890"/>
        <dbReference type="ChEBI" id="CHEBI:59545"/>
        <dbReference type="EC" id="1.1.1.302"/>
    </reaction>
</comment>
<evidence type="ECO:0000256" key="13">
    <source>
        <dbReference type="SAM" id="Phobius"/>
    </source>
</evidence>
<name>A0A9P5MQV9_9AGAM</name>
<evidence type="ECO:0000256" key="10">
    <source>
        <dbReference type="ARBA" id="ARBA00031630"/>
    </source>
</evidence>
<evidence type="ECO:0000256" key="12">
    <source>
        <dbReference type="ARBA" id="ARBA00049020"/>
    </source>
</evidence>
<evidence type="ECO:0000256" key="8">
    <source>
        <dbReference type="ARBA" id="ARBA00023002"/>
    </source>
</evidence>
<dbReference type="EC" id="1.1.1.302" evidence="4"/>
<sequence length="230" mass="25575">MRTMHDGILILIGIGTAVNDNPQLNVRHLPFPAQNTHFQHYHHPRPLILDPHLRLSPTCKLIYNAAKGVGVAPWVISAPPPKIEGFFANEDVEPETLHPDLPPTTTNHHLPAVLRTLRDEGIRSVMVEGGARIIQSFLSEHLVDALIVTTAPVIVGGDGVGYSEGFQQLPGLKYIHRTAGSRYSSWAEAPVIPYTDVFAGYLHLPVIPVIHLLTLLFRNLNYCRIIMRHQ</sequence>
<dbReference type="GO" id="GO:0008703">
    <property type="term" value="F:5-amino-6-(5-phosphoribosylamino)uracil reductase activity"/>
    <property type="evidence" value="ECO:0007669"/>
    <property type="project" value="InterPro"/>
</dbReference>
<dbReference type="PANTHER" id="PTHR38011:SF7">
    <property type="entry name" value="2,5-DIAMINO-6-RIBOSYLAMINO-4(3H)-PYRIMIDINONE 5'-PHOSPHATE REDUCTASE"/>
    <property type="match status" value="1"/>
</dbReference>
<keyword evidence="13" id="KW-0472">Membrane</keyword>
<keyword evidence="7" id="KW-0521">NADP</keyword>
<evidence type="ECO:0000256" key="7">
    <source>
        <dbReference type="ARBA" id="ARBA00022857"/>
    </source>
</evidence>
<keyword evidence="13" id="KW-0812">Transmembrane</keyword>
<dbReference type="SUPFAM" id="SSF53597">
    <property type="entry name" value="Dihydrofolate reductase-like"/>
    <property type="match status" value="1"/>
</dbReference>
<feature type="transmembrane region" description="Helical" evidence="13">
    <location>
        <begin position="198"/>
        <end position="217"/>
    </location>
</feature>
<organism evidence="15 16">
    <name type="scientific">Russula ochroleuca</name>
    <dbReference type="NCBI Taxonomy" id="152965"/>
    <lineage>
        <taxon>Eukaryota</taxon>
        <taxon>Fungi</taxon>
        <taxon>Dikarya</taxon>
        <taxon>Basidiomycota</taxon>
        <taxon>Agaricomycotina</taxon>
        <taxon>Agaricomycetes</taxon>
        <taxon>Russulales</taxon>
        <taxon>Russulaceae</taxon>
        <taxon>Russula</taxon>
    </lineage>
</organism>
<evidence type="ECO:0000313" key="16">
    <source>
        <dbReference type="Proteomes" id="UP000759537"/>
    </source>
</evidence>
<comment type="similarity">
    <text evidence="3">Belongs to the HTP reductase family.</text>
</comment>
<keyword evidence="16" id="KW-1185">Reference proteome</keyword>
<dbReference type="AlphaFoldDB" id="A0A9P5MQV9"/>
<comment type="function">
    <text evidence="1">Catalyzes an early step in riboflavin biosynthesis, the NADPH-dependent reduction of the ribose side chain of 2,5-diamino-6-ribosylamino-4(3H)-pyrimidinone 5'-phosphate, yielding 2,5-diamino-6-ribitylamino-4(3H)-pyrimidinone 5'-phosphate.</text>
</comment>
<protein>
    <recommendedName>
        <fullName evidence="5">2,5-diamino-6-ribosylamino-4(3H)-pyrimidinone 5'-phosphate reductase</fullName>
        <ecNumber evidence="4">1.1.1.302</ecNumber>
    </recommendedName>
    <alternativeName>
        <fullName evidence="10">2,5-diamino-6-(5-phospho-D-ribosylamino)pyrimidin-4(3H)-one reductase</fullName>
    </alternativeName>
    <alternativeName>
        <fullName evidence="9">2,5-diamino-6-ribitylamino-4(3H)-pyrimidinone 5'-phosphate synthase</fullName>
    </alternativeName>
</protein>
<comment type="catalytic activity">
    <reaction evidence="11">
        <text>2,5-diamino-6-(1-D-ribitylamino)pyrimidin-4(3H)-one 5'-phosphate + NAD(+) = 2,5-diamino-6-(1-D-ribosylamino)pyrimidin-4(3H)-one 5'-phosphate + NADH + H(+)</text>
        <dbReference type="Rhea" id="RHEA:27274"/>
        <dbReference type="ChEBI" id="CHEBI:15378"/>
        <dbReference type="ChEBI" id="CHEBI:57540"/>
        <dbReference type="ChEBI" id="CHEBI:57945"/>
        <dbReference type="ChEBI" id="CHEBI:58890"/>
        <dbReference type="ChEBI" id="CHEBI:59545"/>
        <dbReference type="EC" id="1.1.1.302"/>
    </reaction>
</comment>
<comment type="caution">
    <text evidence="15">The sequence shown here is derived from an EMBL/GenBank/DDBJ whole genome shotgun (WGS) entry which is preliminary data.</text>
</comment>
<keyword evidence="13" id="KW-1133">Transmembrane helix</keyword>
<evidence type="ECO:0000256" key="2">
    <source>
        <dbReference type="ARBA" id="ARBA00005104"/>
    </source>
</evidence>
<dbReference type="InterPro" id="IPR024072">
    <property type="entry name" value="DHFR-like_dom_sf"/>
</dbReference>
<gene>
    <name evidence="15" type="ORF">DFH94DRAFT_769645</name>
</gene>
<keyword evidence="6" id="KW-0686">Riboflavin biosynthesis</keyword>
<comment type="pathway">
    <text evidence="2">Cofactor biosynthesis; riboflavin biosynthesis.</text>
</comment>
<evidence type="ECO:0000313" key="15">
    <source>
        <dbReference type="EMBL" id="KAF8471461.1"/>
    </source>
</evidence>
<dbReference type="GO" id="GO:0009231">
    <property type="term" value="P:riboflavin biosynthetic process"/>
    <property type="evidence" value="ECO:0007669"/>
    <property type="project" value="UniProtKB-KW"/>
</dbReference>
<dbReference type="EMBL" id="WHVB01000023">
    <property type="protein sequence ID" value="KAF8471461.1"/>
    <property type="molecule type" value="Genomic_DNA"/>
</dbReference>
<reference evidence="15" key="1">
    <citation type="submission" date="2019-10" db="EMBL/GenBank/DDBJ databases">
        <authorList>
            <consortium name="DOE Joint Genome Institute"/>
            <person name="Kuo A."/>
            <person name="Miyauchi S."/>
            <person name="Kiss E."/>
            <person name="Drula E."/>
            <person name="Kohler A."/>
            <person name="Sanchez-Garcia M."/>
            <person name="Andreopoulos B."/>
            <person name="Barry K.W."/>
            <person name="Bonito G."/>
            <person name="Buee M."/>
            <person name="Carver A."/>
            <person name="Chen C."/>
            <person name="Cichocki N."/>
            <person name="Clum A."/>
            <person name="Culley D."/>
            <person name="Crous P.W."/>
            <person name="Fauchery L."/>
            <person name="Girlanda M."/>
            <person name="Hayes R."/>
            <person name="Keri Z."/>
            <person name="LaButti K."/>
            <person name="Lipzen A."/>
            <person name="Lombard V."/>
            <person name="Magnuson J."/>
            <person name="Maillard F."/>
            <person name="Morin E."/>
            <person name="Murat C."/>
            <person name="Nolan M."/>
            <person name="Ohm R."/>
            <person name="Pangilinan J."/>
            <person name="Pereira M."/>
            <person name="Perotto S."/>
            <person name="Peter M."/>
            <person name="Riley R."/>
            <person name="Sitrit Y."/>
            <person name="Stielow B."/>
            <person name="Szollosi G."/>
            <person name="Zifcakova L."/>
            <person name="Stursova M."/>
            <person name="Spatafora J.W."/>
            <person name="Tedersoo L."/>
            <person name="Vaario L.-M."/>
            <person name="Yamada A."/>
            <person name="Yan M."/>
            <person name="Wang P."/>
            <person name="Xu J."/>
            <person name="Bruns T."/>
            <person name="Baldrian P."/>
            <person name="Vilgalys R."/>
            <person name="Henrissat B."/>
            <person name="Grigoriev I.V."/>
            <person name="Hibbett D."/>
            <person name="Nagy L.G."/>
            <person name="Martin F.M."/>
        </authorList>
    </citation>
    <scope>NUCLEOTIDE SEQUENCE</scope>
    <source>
        <strain evidence="15">Prilba</strain>
    </source>
</reference>
<evidence type="ECO:0000256" key="5">
    <source>
        <dbReference type="ARBA" id="ARBA00015035"/>
    </source>
</evidence>
<dbReference type="OrthoDB" id="5432at2759"/>
<proteinExistence type="inferred from homology"/>